<feature type="transmembrane region" description="Helical" evidence="1">
    <location>
        <begin position="50"/>
        <end position="69"/>
    </location>
</feature>
<organism evidence="2 3">
    <name type="scientific">Ilumatobacter coccineus (strain NBRC 103263 / KCTC 29153 / YM16-304)</name>
    <dbReference type="NCBI Taxonomy" id="1313172"/>
    <lineage>
        <taxon>Bacteria</taxon>
        <taxon>Bacillati</taxon>
        <taxon>Actinomycetota</taxon>
        <taxon>Acidimicrobiia</taxon>
        <taxon>Acidimicrobiales</taxon>
        <taxon>Ilumatobacteraceae</taxon>
        <taxon>Ilumatobacter</taxon>
    </lineage>
</organism>
<name>A0A6C7EKK6_ILUCY</name>
<keyword evidence="1" id="KW-1133">Transmembrane helix</keyword>
<feature type="transmembrane region" description="Helical" evidence="1">
    <location>
        <begin position="9"/>
        <end position="30"/>
    </location>
</feature>
<gene>
    <name evidence="2" type="ORF">YM304_41620</name>
</gene>
<keyword evidence="3" id="KW-1185">Reference proteome</keyword>
<reference evidence="2 3" key="1">
    <citation type="journal article" date="2013" name="Int. J. Syst. Evol. Microbiol.">
        <title>Ilumatobacter nonamiense sp. nov. and Ilumatobacter coccineum sp. nov., isolated from seashore sand.</title>
        <authorList>
            <person name="Matsumoto A."/>
            <person name="Kasai H."/>
            <person name="Matsuo Y."/>
            <person name="Shizuri Y."/>
            <person name="Ichikawa N."/>
            <person name="Fujita N."/>
            <person name="Omura S."/>
            <person name="Takahashi Y."/>
        </authorList>
    </citation>
    <scope>NUCLEOTIDE SEQUENCE [LARGE SCALE GENOMIC DNA]</scope>
    <source>
        <strain evidence="3">NBRC 103263 / KCTC 29153 / YM16-304</strain>
    </source>
</reference>
<dbReference type="AlphaFoldDB" id="A0A6C7EKK6"/>
<keyword evidence="1" id="KW-0472">Membrane</keyword>
<proteinExistence type="predicted"/>
<evidence type="ECO:0000313" key="2">
    <source>
        <dbReference type="EMBL" id="BAN04476.1"/>
    </source>
</evidence>
<evidence type="ECO:0000313" key="3">
    <source>
        <dbReference type="Proteomes" id="UP000011863"/>
    </source>
</evidence>
<evidence type="ECO:0000256" key="1">
    <source>
        <dbReference type="SAM" id="Phobius"/>
    </source>
</evidence>
<dbReference type="Proteomes" id="UP000011863">
    <property type="component" value="Chromosome"/>
</dbReference>
<accession>A0A6C7EKK6</accession>
<protein>
    <submittedName>
        <fullName evidence="2">Uncharacterized protein</fullName>
    </submittedName>
</protein>
<keyword evidence="1" id="KW-0812">Transmembrane</keyword>
<dbReference type="KEGG" id="aym:YM304_41620"/>
<dbReference type="EMBL" id="AP012057">
    <property type="protein sequence ID" value="BAN04476.1"/>
    <property type="molecule type" value="Genomic_DNA"/>
</dbReference>
<sequence>MAMFLGDDLLAYLVLAFGGALFVGNLLAVVKPPERQLDDANLEAAPVARSLGFAAIGLVAAIWAIATLISG</sequence>